<dbReference type="PANTHER" id="PTHR43436:SF1">
    <property type="entry name" value="TRANSCRIPTIONAL REGULATORY PROTEIN"/>
    <property type="match status" value="1"/>
</dbReference>
<evidence type="ECO:0000313" key="7">
    <source>
        <dbReference type="Proteomes" id="UP000198762"/>
    </source>
</evidence>
<feature type="region of interest" description="Disordered" evidence="4">
    <location>
        <begin position="262"/>
        <end position="296"/>
    </location>
</feature>
<dbReference type="Proteomes" id="UP000198762">
    <property type="component" value="Unassembled WGS sequence"/>
</dbReference>
<dbReference type="Gene3D" id="1.10.10.60">
    <property type="entry name" value="Homeodomain-like"/>
    <property type="match status" value="1"/>
</dbReference>
<dbReference type="SUPFAM" id="SSF46689">
    <property type="entry name" value="Homeodomain-like"/>
    <property type="match status" value="2"/>
</dbReference>
<feature type="domain" description="HTH araC/xylS-type" evidence="5">
    <location>
        <begin position="154"/>
        <end position="251"/>
    </location>
</feature>
<dbReference type="PROSITE" id="PS00041">
    <property type="entry name" value="HTH_ARAC_FAMILY_1"/>
    <property type="match status" value="1"/>
</dbReference>
<dbReference type="EMBL" id="FOHZ01000056">
    <property type="protein sequence ID" value="SET94467.1"/>
    <property type="molecule type" value="Genomic_DNA"/>
</dbReference>
<dbReference type="PROSITE" id="PS01124">
    <property type="entry name" value="HTH_ARAC_FAMILY_2"/>
    <property type="match status" value="1"/>
</dbReference>
<dbReference type="InterPro" id="IPR018062">
    <property type="entry name" value="HTH_AraC-typ_CS"/>
</dbReference>
<evidence type="ECO:0000259" key="5">
    <source>
        <dbReference type="PROSITE" id="PS01124"/>
    </source>
</evidence>
<keyword evidence="1" id="KW-0805">Transcription regulation</keyword>
<dbReference type="InterPro" id="IPR009057">
    <property type="entry name" value="Homeodomain-like_sf"/>
</dbReference>
<evidence type="ECO:0000256" key="1">
    <source>
        <dbReference type="ARBA" id="ARBA00023015"/>
    </source>
</evidence>
<keyword evidence="7" id="KW-1185">Reference proteome</keyword>
<dbReference type="SMART" id="SM00342">
    <property type="entry name" value="HTH_ARAC"/>
    <property type="match status" value="1"/>
</dbReference>
<dbReference type="AlphaFoldDB" id="A0A1I0IE26"/>
<dbReference type="Pfam" id="PF12833">
    <property type="entry name" value="HTH_18"/>
    <property type="match status" value="1"/>
</dbReference>
<dbReference type="STRING" id="430453.SAMN04487962_1564"/>
<accession>A0A1I0IE26</accession>
<organism evidence="6 7">
    <name type="scientific">Marinobacter segnicrescens</name>
    <dbReference type="NCBI Taxonomy" id="430453"/>
    <lineage>
        <taxon>Bacteria</taxon>
        <taxon>Pseudomonadati</taxon>
        <taxon>Pseudomonadota</taxon>
        <taxon>Gammaproteobacteria</taxon>
        <taxon>Pseudomonadales</taxon>
        <taxon>Marinobacteraceae</taxon>
        <taxon>Marinobacter</taxon>
    </lineage>
</organism>
<name>A0A1I0IE26_9GAMM</name>
<dbReference type="GO" id="GO:0003700">
    <property type="term" value="F:DNA-binding transcription factor activity"/>
    <property type="evidence" value="ECO:0007669"/>
    <property type="project" value="InterPro"/>
</dbReference>
<dbReference type="OrthoDB" id="5295226at2"/>
<dbReference type="InterPro" id="IPR018060">
    <property type="entry name" value="HTH_AraC"/>
</dbReference>
<evidence type="ECO:0000313" key="6">
    <source>
        <dbReference type="EMBL" id="SET94467.1"/>
    </source>
</evidence>
<dbReference type="GO" id="GO:0009893">
    <property type="term" value="P:positive regulation of metabolic process"/>
    <property type="evidence" value="ECO:0007669"/>
    <property type="project" value="UniProtKB-ARBA"/>
</dbReference>
<feature type="compositionally biased region" description="Polar residues" evidence="4">
    <location>
        <begin position="286"/>
        <end position="296"/>
    </location>
</feature>
<proteinExistence type="predicted"/>
<reference evidence="7" key="1">
    <citation type="submission" date="2016-10" db="EMBL/GenBank/DDBJ databases">
        <authorList>
            <person name="Varghese N."/>
            <person name="Submissions S."/>
        </authorList>
    </citation>
    <scope>NUCLEOTIDE SEQUENCE [LARGE SCALE GENOMIC DNA]</scope>
    <source>
        <strain evidence="7">CGMCC 1.6489</strain>
    </source>
</reference>
<evidence type="ECO:0000256" key="3">
    <source>
        <dbReference type="ARBA" id="ARBA00023163"/>
    </source>
</evidence>
<keyword evidence="2 6" id="KW-0238">DNA-binding</keyword>
<dbReference type="GO" id="GO:0043565">
    <property type="term" value="F:sequence-specific DNA binding"/>
    <property type="evidence" value="ECO:0007669"/>
    <property type="project" value="InterPro"/>
</dbReference>
<protein>
    <submittedName>
        <fullName evidence="6">AraC-type DNA-binding protein</fullName>
    </submittedName>
</protein>
<dbReference type="PANTHER" id="PTHR43436">
    <property type="entry name" value="ARAC-FAMILY TRANSCRIPTIONAL REGULATOR"/>
    <property type="match status" value="1"/>
</dbReference>
<keyword evidence="3" id="KW-0804">Transcription</keyword>
<evidence type="ECO:0000256" key="4">
    <source>
        <dbReference type="SAM" id="MobiDB-lite"/>
    </source>
</evidence>
<sequence>MSFTPSQEQENSRLMLIGPHRVFYYGLLGRPGVRNFGCATLYVSDLEPLQVNIGNGWSARHLAWVPPYTPHRVRTADRHLAVVMLEPEYTDTVMAGACIQRKLQENASAVRARILEGVMRLQQVTTSARLSDAEFDDLLFGQPLPRRLLDPRVSHVVDHICENTADPCSASCLADSQGLSLSRFLHLFKAETGICLRKYRAWRRARTLLYHVRSPSTLTDIALETGYPDSTHFSHSIRRIYGLPPRDIVSGSRRLRIRVQVTASKGPPSASTASSRKFAQPAAAMVQSSASPWATR</sequence>
<gene>
    <name evidence="6" type="ORF">SAMN04487962_1564</name>
</gene>
<evidence type="ECO:0000256" key="2">
    <source>
        <dbReference type="ARBA" id="ARBA00023125"/>
    </source>
</evidence>